<proteinExistence type="inferred from homology"/>
<dbReference type="InterPro" id="IPR036291">
    <property type="entry name" value="NAD(P)-bd_dom_sf"/>
</dbReference>
<accession>A0A485LVM0</accession>
<feature type="domain" description="NAD-dependent epimerase/dehydratase" evidence="2">
    <location>
        <begin position="3"/>
        <end position="233"/>
    </location>
</feature>
<sequence>MKVMVTGGAGFIGSHVVDMLVSAGYRVSVVDDLSTGRFENINPGVNFYRVKIEGDDFGRVVERERPDAVIHHAAQVDVARSMNEPLKDAGINVLGSVNLLENCRRYRVGKVIYASSAAVYGSPAYLPVDEGHPVAPQSPYGVSKHTVEHYLRIYQEVYGVRYTVLRYANVFGPRQDASGEGGVVAIFIDRLLKGKRVKIFGDGRQTRDFVYAGDVACANLAALNRGDGKILNVSTGTSLSVKSLFQLLKGLTGSSLEPEYCPPRPGDILHSCLANDRVREALEWSPRCKVEEGLRQTLDFYYNHAPDLKIEAPGGAH</sequence>
<dbReference type="EMBL" id="CAADRN010000079">
    <property type="protein sequence ID" value="VFU12344.1"/>
    <property type="molecule type" value="Genomic_DNA"/>
</dbReference>
<dbReference type="Gene3D" id="3.40.50.720">
    <property type="entry name" value="NAD(P)-binding Rossmann-like Domain"/>
    <property type="match status" value="1"/>
</dbReference>
<dbReference type="SUPFAM" id="SSF51735">
    <property type="entry name" value="NAD(P)-binding Rossmann-fold domains"/>
    <property type="match status" value="1"/>
</dbReference>
<dbReference type="Pfam" id="PF01370">
    <property type="entry name" value="Epimerase"/>
    <property type="match status" value="1"/>
</dbReference>
<keyword evidence="3" id="KW-0413">Isomerase</keyword>
<dbReference type="AlphaFoldDB" id="A0A485LVM0"/>
<evidence type="ECO:0000313" key="3">
    <source>
        <dbReference type="EMBL" id="VFU12344.1"/>
    </source>
</evidence>
<reference evidence="3" key="1">
    <citation type="submission" date="2019-03" db="EMBL/GenBank/DDBJ databases">
        <authorList>
            <person name="Hao L."/>
        </authorList>
    </citation>
    <scope>NUCLEOTIDE SEQUENCE</scope>
</reference>
<dbReference type="InterPro" id="IPR001509">
    <property type="entry name" value="Epimerase_deHydtase"/>
</dbReference>
<evidence type="ECO:0000256" key="1">
    <source>
        <dbReference type="ARBA" id="ARBA00007637"/>
    </source>
</evidence>
<evidence type="ECO:0000259" key="2">
    <source>
        <dbReference type="Pfam" id="PF01370"/>
    </source>
</evidence>
<organism evidence="3">
    <name type="scientific">anaerobic digester metagenome</name>
    <dbReference type="NCBI Taxonomy" id="1263854"/>
    <lineage>
        <taxon>unclassified sequences</taxon>
        <taxon>metagenomes</taxon>
        <taxon>ecological metagenomes</taxon>
    </lineage>
</organism>
<dbReference type="Gene3D" id="3.90.25.10">
    <property type="entry name" value="UDP-galactose 4-epimerase, domain 1"/>
    <property type="match status" value="1"/>
</dbReference>
<protein>
    <submittedName>
        <fullName evidence="3">Putative UDP-glucose 4-epimerase</fullName>
        <ecNumber evidence="3">5.1.3.2</ecNumber>
    </submittedName>
</protein>
<dbReference type="PANTHER" id="PTHR43000">
    <property type="entry name" value="DTDP-D-GLUCOSE 4,6-DEHYDRATASE-RELATED"/>
    <property type="match status" value="1"/>
</dbReference>
<dbReference type="GO" id="GO:0003978">
    <property type="term" value="F:UDP-glucose 4-epimerase activity"/>
    <property type="evidence" value="ECO:0007669"/>
    <property type="project" value="UniProtKB-EC"/>
</dbReference>
<name>A0A485LVM0_9ZZZZ</name>
<dbReference type="EC" id="5.1.3.2" evidence="3"/>
<gene>
    <name evidence="3" type="ORF">SCFA_170003</name>
</gene>
<comment type="similarity">
    <text evidence="1">Belongs to the NAD(P)-dependent epimerase/dehydratase family.</text>
</comment>